<dbReference type="InterPro" id="IPR001590">
    <property type="entry name" value="Peptidase_M12B"/>
</dbReference>
<comment type="caution">
    <text evidence="7">Lacks conserved residue(s) required for the propagation of feature annotation.</text>
</comment>
<keyword evidence="7" id="KW-0862">Zinc</keyword>
<feature type="disulfide bond" evidence="7">
    <location>
        <begin position="250"/>
        <end position="255"/>
    </location>
</feature>
<evidence type="ECO:0000259" key="10">
    <source>
        <dbReference type="PROSITE" id="PS50215"/>
    </source>
</evidence>
<gene>
    <name evidence="12" type="primary">LOC115469711</name>
</gene>
<feature type="binding site" evidence="7">
    <location>
        <position position="243"/>
    </location>
    <ligand>
        <name>Zn(2+)</name>
        <dbReference type="ChEBI" id="CHEBI:29105"/>
        <note>catalytic</note>
    </ligand>
</feature>
<dbReference type="KEGG" id="muo:115469711"/>
<keyword evidence="3 8" id="KW-1133">Transmembrane helix</keyword>
<evidence type="ECO:0000256" key="3">
    <source>
        <dbReference type="ARBA" id="ARBA00022989"/>
    </source>
</evidence>
<feature type="domain" description="Disintegrin" evidence="9">
    <location>
        <begin position="300"/>
        <end position="387"/>
    </location>
</feature>
<dbReference type="InterPro" id="IPR018358">
    <property type="entry name" value="Disintegrin_CS"/>
</dbReference>
<evidence type="ECO:0000256" key="4">
    <source>
        <dbReference type="ARBA" id="ARBA00023136"/>
    </source>
</evidence>
<feature type="binding site" evidence="7">
    <location>
        <position position="237"/>
    </location>
    <ligand>
        <name>Zn(2+)</name>
        <dbReference type="ChEBI" id="CHEBI:29105"/>
        <note>catalytic</note>
    </ligand>
</feature>
<dbReference type="InterPro" id="IPR006586">
    <property type="entry name" value="ADAM_Cys-rich"/>
</dbReference>
<dbReference type="GO" id="GO:0005886">
    <property type="term" value="C:plasma membrane"/>
    <property type="evidence" value="ECO:0007669"/>
    <property type="project" value="TreeGrafter"/>
</dbReference>
<dbReference type="Pfam" id="PF00200">
    <property type="entry name" value="Disintegrin"/>
    <property type="match status" value="1"/>
</dbReference>
<keyword evidence="11" id="KW-1185">Reference proteome</keyword>
<keyword evidence="2 8" id="KW-0812">Transmembrane</keyword>
<evidence type="ECO:0000256" key="2">
    <source>
        <dbReference type="ARBA" id="ARBA00022692"/>
    </source>
</evidence>
<evidence type="ECO:0000256" key="7">
    <source>
        <dbReference type="PROSITE-ProRule" id="PRU00276"/>
    </source>
</evidence>
<keyword evidence="4 8" id="KW-0472">Membrane</keyword>
<dbReference type="FunFam" id="3.40.390.10:FF:000002">
    <property type="entry name" value="Disintegrin and metalloproteinase domain-containing protein 22"/>
    <property type="match status" value="1"/>
</dbReference>
<dbReference type="AlphaFoldDB" id="A0A6P7Y0L7"/>
<evidence type="ECO:0000313" key="12">
    <source>
        <dbReference type="RefSeq" id="XP_030058358.1"/>
    </source>
</evidence>
<dbReference type="OrthoDB" id="5951731at2759"/>
<dbReference type="InterPro" id="IPR000742">
    <property type="entry name" value="EGF"/>
</dbReference>
<dbReference type="PROSITE" id="PS50215">
    <property type="entry name" value="ADAM_MEPRO"/>
    <property type="match status" value="1"/>
</dbReference>
<evidence type="ECO:0000256" key="8">
    <source>
        <dbReference type="SAM" id="Phobius"/>
    </source>
</evidence>
<comment type="subcellular location">
    <subcellularLocation>
        <location evidence="1">Membrane</location>
        <topology evidence="1">Single-pass membrane protein</topology>
    </subcellularLocation>
</comment>
<feature type="disulfide bond" evidence="6">
    <location>
        <begin position="359"/>
        <end position="379"/>
    </location>
</feature>
<keyword evidence="5 7" id="KW-1015">Disulfide bond</keyword>
<evidence type="ECO:0000256" key="5">
    <source>
        <dbReference type="ARBA" id="ARBA00023157"/>
    </source>
</evidence>
<evidence type="ECO:0000313" key="11">
    <source>
        <dbReference type="Proteomes" id="UP000515156"/>
    </source>
</evidence>
<dbReference type="SUPFAM" id="SSF57552">
    <property type="entry name" value="Blood coagulation inhibitor (disintegrin)"/>
    <property type="match status" value="1"/>
</dbReference>
<dbReference type="PROSITE" id="PS00427">
    <property type="entry name" value="DISINTEGRIN_1"/>
    <property type="match status" value="1"/>
</dbReference>
<dbReference type="Gene3D" id="3.40.390.10">
    <property type="entry name" value="Collagenase (Catalytic Domain)"/>
    <property type="match status" value="1"/>
</dbReference>
<dbReference type="Pfam" id="PF08516">
    <property type="entry name" value="ADAM_CR"/>
    <property type="match status" value="1"/>
</dbReference>
<dbReference type="CDD" id="cd04269">
    <property type="entry name" value="ZnMc_adamalysin_II_like"/>
    <property type="match status" value="1"/>
</dbReference>
<dbReference type="PROSITE" id="PS01186">
    <property type="entry name" value="EGF_2"/>
    <property type="match status" value="1"/>
</dbReference>
<reference evidence="12" key="1">
    <citation type="submission" date="2025-08" db="UniProtKB">
        <authorList>
            <consortium name="RefSeq"/>
        </authorList>
    </citation>
    <scope>IDENTIFICATION</scope>
</reference>
<dbReference type="Pfam" id="PF01421">
    <property type="entry name" value="Reprolysin"/>
    <property type="match status" value="1"/>
</dbReference>
<dbReference type="RefSeq" id="XP_030058358.1">
    <property type="nucleotide sequence ID" value="XM_030202498.1"/>
</dbReference>
<dbReference type="InterPro" id="IPR024079">
    <property type="entry name" value="MetalloPept_cat_dom_sf"/>
</dbReference>
<feature type="domain" description="Peptidase M12B" evidence="10">
    <location>
        <begin position="98"/>
        <end position="292"/>
    </location>
</feature>
<protein>
    <submittedName>
        <fullName evidence="12">Disintegrin and metalloproteinase domain-containing protein 9-like</fullName>
    </submittedName>
</protein>
<dbReference type="PANTHER" id="PTHR11905:SF136">
    <property type="entry name" value="DISINTEGRIN AND METALLOPROTEINASE DOMAIN-CONTAINING PROTEIN 9"/>
    <property type="match status" value="1"/>
</dbReference>
<feature type="active site" evidence="7">
    <location>
        <position position="234"/>
    </location>
</feature>
<dbReference type="InterPro" id="IPR001762">
    <property type="entry name" value="Disintegrin_dom"/>
</dbReference>
<evidence type="ECO:0000256" key="1">
    <source>
        <dbReference type="ARBA" id="ARBA00004167"/>
    </source>
</evidence>
<organism evidence="11 12">
    <name type="scientific">Microcaecilia unicolor</name>
    <dbReference type="NCBI Taxonomy" id="1415580"/>
    <lineage>
        <taxon>Eukaryota</taxon>
        <taxon>Metazoa</taxon>
        <taxon>Chordata</taxon>
        <taxon>Craniata</taxon>
        <taxon>Vertebrata</taxon>
        <taxon>Euteleostomi</taxon>
        <taxon>Amphibia</taxon>
        <taxon>Gymnophiona</taxon>
        <taxon>Siphonopidae</taxon>
        <taxon>Microcaecilia</taxon>
    </lineage>
</organism>
<dbReference type="PROSITE" id="PS50214">
    <property type="entry name" value="DISINTEGRIN_2"/>
    <property type="match status" value="1"/>
</dbReference>
<dbReference type="SUPFAM" id="SSF55486">
    <property type="entry name" value="Metalloproteases ('zincins'), catalytic domain"/>
    <property type="match status" value="1"/>
</dbReference>
<keyword evidence="7" id="KW-0479">Metal-binding</keyword>
<dbReference type="InParanoid" id="A0A6P7Y0L7"/>
<accession>A0A6P7Y0L7</accession>
<dbReference type="GO" id="GO:0004222">
    <property type="term" value="F:metalloendopeptidase activity"/>
    <property type="evidence" value="ECO:0007669"/>
    <property type="project" value="InterPro"/>
</dbReference>
<feature type="binding site" evidence="7">
    <location>
        <position position="233"/>
    </location>
    <ligand>
        <name>Zn(2+)</name>
        <dbReference type="ChEBI" id="CHEBI:29105"/>
        <note>catalytic</note>
    </ligand>
</feature>
<dbReference type="GO" id="GO:0006508">
    <property type="term" value="P:proteolysis"/>
    <property type="evidence" value="ECO:0007669"/>
    <property type="project" value="InterPro"/>
</dbReference>
<dbReference type="InterPro" id="IPR034027">
    <property type="entry name" value="Reprolysin_adamalysin"/>
</dbReference>
<evidence type="ECO:0000259" key="9">
    <source>
        <dbReference type="PROSITE" id="PS50214"/>
    </source>
</evidence>
<dbReference type="Proteomes" id="UP000515156">
    <property type="component" value="Chromosome 4"/>
</dbReference>
<dbReference type="FunFam" id="4.10.70.10:FF:000001">
    <property type="entry name" value="Disintegrin and metalloproteinase domain-containing protein 22"/>
    <property type="match status" value="1"/>
</dbReference>
<evidence type="ECO:0000256" key="6">
    <source>
        <dbReference type="PROSITE-ProRule" id="PRU00068"/>
    </source>
</evidence>
<dbReference type="GO" id="GO:0046872">
    <property type="term" value="F:metal ion binding"/>
    <property type="evidence" value="ECO:0007669"/>
    <property type="project" value="UniProtKB-KW"/>
</dbReference>
<dbReference type="SMART" id="SM00608">
    <property type="entry name" value="ACR"/>
    <property type="match status" value="1"/>
</dbReference>
<name>A0A6P7Y0L7_9AMPH</name>
<sequence>MFQNNCYYHGYVDGVQDSLAAMSTCSGLRGFVRTGNFTYGIDPVKSSATFQHFIYRMDEVRAKCGVTNADQKSYSYEYSHHFDQALQRKMPVELSSTYCIELFVVVENERYIFSKKKESNIIAQVINIVNLIDSMFKPLSVSVRLVGMEIWTTYNFIDINGDPSTVLDRFLEWKEATLEQRVQFDTAVLIAQGISGDVRGVSRIGTICSGHNSGALGVFPDDNVKQIASILAHELGHTVGMYHDKNSCSCGEEACIMAAVMKLNAVKFSDCSANHFKRLSLFGGTKCLKNVPVADSVFTAKTCGNGLVEDGEECDCGNIKQCKRNGCCHPVTCQWRKGAVCAFGECCRSCQFVAVGTPCRKAATECDLPEYCNGTSMYCQPDVYKQDGTYCNKNTSLCKDGVCYDYNEHCTALFGQGAKVAPQGCFTLVNTKGDRFGNCGFIDGYRKCDVKDAMCGRIQCVDINGMPMFKNQTSIVQTSFDKIMCWGVDHDFAVDKIDNGVVKDGARCGDKKVCIKRQCVNMSVLNFDCNEELKCSGRGVCNSKKHCHCNRGWSPPDCHNTGYGGSIDSGPKSVLTYWIEDDHMRRTIWITAGVGVPLIMAVVGTVVLMRFTGIFL</sequence>
<dbReference type="PANTHER" id="PTHR11905">
    <property type="entry name" value="ADAM A DISINTEGRIN AND METALLOPROTEASE DOMAIN"/>
    <property type="match status" value="1"/>
</dbReference>
<dbReference type="InterPro" id="IPR036436">
    <property type="entry name" value="Disintegrin_dom_sf"/>
</dbReference>
<dbReference type="SMART" id="SM00050">
    <property type="entry name" value="DISIN"/>
    <property type="match status" value="1"/>
</dbReference>
<feature type="transmembrane region" description="Helical" evidence="8">
    <location>
        <begin position="588"/>
        <end position="611"/>
    </location>
</feature>
<dbReference type="Gene3D" id="4.10.70.10">
    <property type="entry name" value="Disintegrin domain"/>
    <property type="match status" value="1"/>
</dbReference>
<dbReference type="GeneID" id="115469711"/>
<proteinExistence type="predicted"/>